<dbReference type="Pfam" id="PF06980">
    <property type="entry name" value="DUF1302"/>
    <property type="match status" value="1"/>
</dbReference>
<accession>I5B2U4</accession>
<proteinExistence type="predicted"/>
<dbReference type="eggNOG" id="COG3103">
    <property type="taxonomic scope" value="Bacteria"/>
</dbReference>
<organism evidence="2 3">
    <name type="scientific">Desulfobacter postgatei 2ac9</name>
    <dbReference type="NCBI Taxonomy" id="879212"/>
    <lineage>
        <taxon>Bacteria</taxon>
        <taxon>Pseudomonadati</taxon>
        <taxon>Thermodesulfobacteriota</taxon>
        <taxon>Desulfobacteria</taxon>
        <taxon>Desulfobacterales</taxon>
        <taxon>Desulfobacteraceae</taxon>
        <taxon>Desulfobacter</taxon>
    </lineage>
</organism>
<keyword evidence="3" id="KW-1185">Reference proteome</keyword>
<dbReference type="HOGENOM" id="CLU_031778_1_0_7"/>
<reference evidence="2 3" key="1">
    <citation type="submission" date="2011-09" db="EMBL/GenBank/DDBJ databases">
        <authorList>
            <consortium name="US DOE Joint Genome Institute (JGI-PGF)"/>
            <person name="Lucas S."/>
            <person name="Han J."/>
            <person name="Lapidus A."/>
            <person name="Cheng J.-F."/>
            <person name="Goodwin L."/>
            <person name="Pitluck S."/>
            <person name="Peters L."/>
            <person name="Land M.L."/>
            <person name="Hauser L."/>
            <person name="Orellana R."/>
            <person name="Lovley D."/>
            <person name="Woyke T.J."/>
        </authorList>
    </citation>
    <scope>NUCLEOTIDE SEQUENCE [LARGE SCALE GENOMIC DNA]</scope>
    <source>
        <strain evidence="2 3">2ac9</strain>
    </source>
</reference>
<gene>
    <name evidence="2" type="ORF">DespoDRAFT_01901</name>
</gene>
<dbReference type="InterPro" id="IPR010727">
    <property type="entry name" value="DUF1302"/>
</dbReference>
<evidence type="ECO:0000313" key="2">
    <source>
        <dbReference type="EMBL" id="EIM63807.1"/>
    </source>
</evidence>
<dbReference type="EMBL" id="CM001488">
    <property type="protein sequence ID" value="EIM63807.1"/>
    <property type="molecule type" value="Genomic_DNA"/>
</dbReference>
<evidence type="ECO:0000313" key="3">
    <source>
        <dbReference type="Proteomes" id="UP000005778"/>
    </source>
</evidence>
<feature type="region of interest" description="Disordered" evidence="1">
    <location>
        <begin position="55"/>
        <end position="85"/>
    </location>
</feature>
<reference evidence="2 3" key="2">
    <citation type="submission" date="2012-02" db="EMBL/GenBank/DDBJ databases">
        <title>Improved High-Quality Draft sequence of Desulfobacter postgatei 2ac9.</title>
        <authorList>
            <consortium name="US DOE Joint Genome Institute"/>
            <person name="Lucas S."/>
            <person name="Han J."/>
            <person name="Lapidus A."/>
            <person name="Cheng J.-F."/>
            <person name="Goodwin L."/>
            <person name="Pitluck S."/>
            <person name="Peters L."/>
            <person name="Ovchinnikova G."/>
            <person name="Held B."/>
            <person name="Detter J.C."/>
            <person name="Han C."/>
            <person name="Tapia R."/>
            <person name="Land M."/>
            <person name="Hauser L."/>
            <person name="Kyrpides N."/>
            <person name="Ivanova N."/>
            <person name="Pagani I."/>
            <person name="Orellana R."/>
            <person name="Lovley D."/>
            <person name="Woyke T."/>
        </authorList>
    </citation>
    <scope>NUCLEOTIDE SEQUENCE [LARGE SCALE GENOMIC DNA]</scope>
    <source>
        <strain evidence="2 3">2ac9</strain>
    </source>
</reference>
<evidence type="ECO:0000256" key="1">
    <source>
        <dbReference type="SAM" id="MobiDB-lite"/>
    </source>
</evidence>
<protein>
    <submittedName>
        <fullName evidence="2">Uncharacterized protein</fullName>
    </submittedName>
</protein>
<name>I5B2U4_9BACT</name>
<dbReference type="SUPFAM" id="SSF56935">
    <property type="entry name" value="Porins"/>
    <property type="match status" value="1"/>
</dbReference>
<dbReference type="AlphaFoldDB" id="I5B2U4"/>
<dbReference type="Proteomes" id="UP000005778">
    <property type="component" value="Chromosome"/>
</dbReference>
<feature type="compositionally biased region" description="Polar residues" evidence="1">
    <location>
        <begin position="71"/>
        <end position="81"/>
    </location>
</feature>
<sequence>MRSMMEKACFCFIIFVIHMWIWSLDPSDASASNRHLNIAHQQKHQIETMGIAKSTTVQKDAGSMDHDETIKNNTDTSQPDNTGELDQESLDALFPSFDTGMPSRQLPEKSRTAASMTVNGDLRNQTAYRLKKPHQFSKIKTDFNFNLSGRVSDNLSYVFGGRLSYDAVFDLTDNYNEGVESDQKKQTDLRDAYVDFSWGNAELRIGNQQIVWGEAVGLFFADIVNPNDLREYILPDLDQIRIPVPAINLEYYPGSLYLQFVFIPYPEFNEFGKQGSEFDFSRLIYEQNADIVMNEGHEPANSLDNSELGFRASKLMDGWDLSVFYLYDYYNFPVSYRYISFNPVGSSQPISITYQPEYERMHRFGHTFSKEYMDAVFKGEFIYNHEMFISSQNPADNDGIVRSDTFKWLLGVDYTFLNSLETNFQLLQEIILDYQADMTQKEYTTALSIWMKKEFFEDKIELELFMVSSLNQRDYLLRPKITYNHNDYLKIICGVDIFYGESDGDFGLFNENDRGYVEVLYTF</sequence>
<dbReference type="STRING" id="879212.DespoDRAFT_01901"/>